<feature type="compositionally biased region" description="Basic and acidic residues" evidence="1">
    <location>
        <begin position="289"/>
        <end position="298"/>
    </location>
</feature>
<evidence type="ECO:0000259" key="2">
    <source>
        <dbReference type="PROSITE" id="PS50020"/>
    </source>
</evidence>
<feature type="compositionally biased region" description="Basic and acidic residues" evidence="1">
    <location>
        <begin position="84"/>
        <end position="106"/>
    </location>
</feature>
<dbReference type="PROSITE" id="PS01159">
    <property type="entry name" value="WW_DOMAIN_1"/>
    <property type="match status" value="1"/>
</dbReference>
<dbReference type="STRING" id="1314781.A0A165EIC6"/>
<feature type="domain" description="WW" evidence="2">
    <location>
        <begin position="195"/>
        <end position="228"/>
    </location>
</feature>
<feature type="compositionally biased region" description="Basic and acidic residues" evidence="1">
    <location>
        <begin position="352"/>
        <end position="387"/>
    </location>
</feature>
<dbReference type="PROSITE" id="PS50020">
    <property type="entry name" value="WW_DOMAIN_2"/>
    <property type="match status" value="1"/>
</dbReference>
<feature type="compositionally biased region" description="Polar residues" evidence="1">
    <location>
        <begin position="165"/>
        <end position="174"/>
    </location>
</feature>
<feature type="region of interest" description="Disordered" evidence="1">
    <location>
        <begin position="219"/>
        <end position="419"/>
    </location>
</feature>
<feature type="compositionally biased region" description="Basic and acidic residues" evidence="1">
    <location>
        <begin position="14"/>
        <end position="29"/>
    </location>
</feature>
<feature type="compositionally biased region" description="Basic and acidic residues" evidence="1">
    <location>
        <begin position="252"/>
        <end position="264"/>
    </location>
</feature>
<dbReference type="InParanoid" id="A0A165EIC6"/>
<name>A0A165EIC6_EXIGL</name>
<dbReference type="Proteomes" id="UP000077266">
    <property type="component" value="Unassembled WGS sequence"/>
</dbReference>
<dbReference type="SMART" id="SM00456">
    <property type="entry name" value="WW"/>
    <property type="match status" value="1"/>
</dbReference>
<protein>
    <recommendedName>
        <fullName evidence="2">WW domain-containing protein</fullName>
    </recommendedName>
</protein>
<dbReference type="SUPFAM" id="SSF51045">
    <property type="entry name" value="WW domain"/>
    <property type="match status" value="1"/>
</dbReference>
<dbReference type="EMBL" id="KV426138">
    <property type="protein sequence ID" value="KZV87005.1"/>
    <property type="molecule type" value="Genomic_DNA"/>
</dbReference>
<accession>A0A165EIC6</accession>
<evidence type="ECO:0000256" key="1">
    <source>
        <dbReference type="SAM" id="MobiDB-lite"/>
    </source>
</evidence>
<feature type="compositionally biased region" description="Low complexity" evidence="1">
    <location>
        <begin position="69"/>
        <end position="83"/>
    </location>
</feature>
<proteinExistence type="predicted"/>
<keyword evidence="4" id="KW-1185">Reference proteome</keyword>
<feature type="compositionally biased region" description="Polar residues" evidence="1">
    <location>
        <begin position="395"/>
        <end position="407"/>
    </location>
</feature>
<gene>
    <name evidence="3" type="ORF">EXIGLDRAFT_212161</name>
</gene>
<dbReference type="CDD" id="cd00201">
    <property type="entry name" value="WW"/>
    <property type="match status" value="1"/>
</dbReference>
<feature type="compositionally biased region" description="Acidic residues" evidence="1">
    <location>
        <begin position="1"/>
        <end position="13"/>
    </location>
</feature>
<feature type="compositionally biased region" description="Low complexity" evidence="1">
    <location>
        <begin position="326"/>
        <end position="335"/>
    </location>
</feature>
<dbReference type="InterPro" id="IPR036020">
    <property type="entry name" value="WW_dom_sf"/>
</dbReference>
<dbReference type="Gene3D" id="2.20.70.10">
    <property type="match status" value="1"/>
</dbReference>
<organism evidence="3 4">
    <name type="scientific">Exidia glandulosa HHB12029</name>
    <dbReference type="NCBI Taxonomy" id="1314781"/>
    <lineage>
        <taxon>Eukaryota</taxon>
        <taxon>Fungi</taxon>
        <taxon>Dikarya</taxon>
        <taxon>Basidiomycota</taxon>
        <taxon>Agaricomycotina</taxon>
        <taxon>Agaricomycetes</taxon>
        <taxon>Auriculariales</taxon>
        <taxon>Exidiaceae</taxon>
        <taxon>Exidia</taxon>
    </lineage>
</organism>
<dbReference type="InterPro" id="IPR001202">
    <property type="entry name" value="WW_dom"/>
</dbReference>
<reference evidence="3 4" key="1">
    <citation type="journal article" date="2016" name="Mol. Biol. Evol.">
        <title>Comparative Genomics of Early-Diverging Mushroom-Forming Fungi Provides Insights into the Origins of Lignocellulose Decay Capabilities.</title>
        <authorList>
            <person name="Nagy L.G."/>
            <person name="Riley R."/>
            <person name="Tritt A."/>
            <person name="Adam C."/>
            <person name="Daum C."/>
            <person name="Floudas D."/>
            <person name="Sun H."/>
            <person name="Yadav J.S."/>
            <person name="Pangilinan J."/>
            <person name="Larsson K.H."/>
            <person name="Matsuura K."/>
            <person name="Barry K."/>
            <person name="Labutti K."/>
            <person name="Kuo R."/>
            <person name="Ohm R.A."/>
            <person name="Bhattacharya S.S."/>
            <person name="Shirouzu T."/>
            <person name="Yoshinaga Y."/>
            <person name="Martin F.M."/>
            <person name="Grigoriev I.V."/>
            <person name="Hibbett D.S."/>
        </authorList>
    </citation>
    <scope>NUCLEOTIDE SEQUENCE [LARGE SCALE GENOMIC DNA]</scope>
    <source>
        <strain evidence="3 4">HHB12029</strain>
    </source>
</reference>
<dbReference type="OrthoDB" id="548295at2759"/>
<dbReference type="AlphaFoldDB" id="A0A165EIC6"/>
<sequence>MDEDMEQLDWGDVGDDHPQGDDAVMRDDDAISLGGADDDLEELQKYQAAKGVEADSPTAANGSGDKPRAQAAVVAAPSALPQQTEHKDRRSQKPTEHADSRHESTRQRASGPRPSSPPPRQSSSGTSSRPRRPPLKQMATPIGPLALPPKPPITASEPFLPPSHPSLTEASSMTVRGRERNGSGGSARTHAEMLRGLSADWVIHTSSQGADYYYNTRTLETQWERPDFDTGKTRDSRSSSSVYPEPPPPDYARADSRRYPDEHPTPPPPPPPPRGEDSASSWQAGSSGGRRDDRDLRRGSHYSPEQTRVPLAAPRGRSPPPPPVQPVRRSISPPRGINSWRPAPPPPINNDRSWRPTAEDERRWEQRERERERERERSSAQEPNVKERRPRGRSADNTSRRTNGSANTKKDDVTAPSTFTAPIATTTTTLVRRARCKIGRARTLLLPPRSRLSSRRSARTLMLDVFAPLCFYPLSSRTCAPFSFPRPVL</sequence>
<dbReference type="Pfam" id="PF00397">
    <property type="entry name" value="WW"/>
    <property type="match status" value="1"/>
</dbReference>
<evidence type="ECO:0000313" key="4">
    <source>
        <dbReference type="Proteomes" id="UP000077266"/>
    </source>
</evidence>
<feature type="region of interest" description="Disordered" evidence="1">
    <location>
        <begin position="1"/>
        <end position="189"/>
    </location>
</feature>
<feature type="compositionally biased region" description="Basic and acidic residues" evidence="1">
    <location>
        <begin position="222"/>
        <end position="237"/>
    </location>
</feature>
<evidence type="ECO:0000313" key="3">
    <source>
        <dbReference type="EMBL" id="KZV87005.1"/>
    </source>
</evidence>